<protein>
    <submittedName>
        <fullName evidence="2">Uncharacterized protein</fullName>
    </submittedName>
</protein>
<dbReference type="EMBL" id="HBUF01176882">
    <property type="protein sequence ID" value="CAG6654184.1"/>
    <property type="molecule type" value="Transcribed_RNA"/>
</dbReference>
<evidence type="ECO:0000256" key="1">
    <source>
        <dbReference type="SAM" id="SignalP"/>
    </source>
</evidence>
<reference evidence="2" key="1">
    <citation type="submission" date="2021-05" db="EMBL/GenBank/DDBJ databases">
        <authorList>
            <person name="Alioto T."/>
            <person name="Alioto T."/>
            <person name="Gomez Garrido J."/>
        </authorList>
    </citation>
    <scope>NUCLEOTIDE SEQUENCE</scope>
</reference>
<sequence>MFSLLLWSCALSVCYAFYIHEQEATRFEDITDAKDAIYTTLEPLRHWEADIDFHKGIGEWHTPTRRRKNVTLSFEQFCVKYFPQYTSTPNWADYDTYPFTLPPNKTKGEILRAFMKFTVHTFEVEEYFREHKRKTWFSMEDTYEKEAWRGWTTTAFYPDLLVYNPNVTWAPPERMLDHPDMGEVSFQQTDLSYESDPIIKDIERNAFDPDKMPLREKKK</sequence>
<feature type="signal peptide" evidence="1">
    <location>
        <begin position="1"/>
        <end position="16"/>
    </location>
</feature>
<proteinExistence type="predicted"/>
<organism evidence="2">
    <name type="scientific">Cacopsylla melanoneura</name>
    <dbReference type="NCBI Taxonomy" id="428564"/>
    <lineage>
        <taxon>Eukaryota</taxon>
        <taxon>Metazoa</taxon>
        <taxon>Ecdysozoa</taxon>
        <taxon>Arthropoda</taxon>
        <taxon>Hexapoda</taxon>
        <taxon>Insecta</taxon>
        <taxon>Pterygota</taxon>
        <taxon>Neoptera</taxon>
        <taxon>Paraneoptera</taxon>
        <taxon>Hemiptera</taxon>
        <taxon>Sternorrhyncha</taxon>
        <taxon>Psylloidea</taxon>
        <taxon>Psyllidae</taxon>
        <taxon>Psyllinae</taxon>
        <taxon>Cacopsylla</taxon>
    </lineage>
</organism>
<evidence type="ECO:0000313" key="2">
    <source>
        <dbReference type="EMBL" id="CAG6654184.1"/>
    </source>
</evidence>
<name>A0A8D8WDQ6_9HEMI</name>
<feature type="chain" id="PRO_5034240407" evidence="1">
    <location>
        <begin position="17"/>
        <end position="219"/>
    </location>
</feature>
<dbReference type="AlphaFoldDB" id="A0A8D8WDQ6"/>
<accession>A0A8D8WDQ6</accession>
<keyword evidence="1" id="KW-0732">Signal</keyword>